<dbReference type="InterPro" id="IPR051463">
    <property type="entry name" value="Peptidase_U62_metallo"/>
</dbReference>
<dbReference type="Pfam" id="PF19289">
    <property type="entry name" value="PmbA_TldD_3rd"/>
    <property type="match status" value="1"/>
</dbReference>
<feature type="domain" description="Metalloprotease TldD/E C-terminal" evidence="2">
    <location>
        <begin position="206"/>
        <end position="415"/>
    </location>
</feature>
<dbReference type="EMBL" id="DSEU01000038">
    <property type="protein sequence ID" value="HEM66916.1"/>
    <property type="molecule type" value="Genomic_DNA"/>
</dbReference>
<dbReference type="GO" id="GO:0006508">
    <property type="term" value="P:proteolysis"/>
    <property type="evidence" value="ECO:0007669"/>
    <property type="project" value="InterPro"/>
</dbReference>
<evidence type="ECO:0000259" key="2">
    <source>
        <dbReference type="Pfam" id="PF19289"/>
    </source>
</evidence>
<dbReference type="SUPFAM" id="SSF111283">
    <property type="entry name" value="Putative modulator of DNA gyrase, PmbA/TldD"/>
    <property type="match status" value="1"/>
</dbReference>
<gene>
    <name evidence="3" type="ORF">ENO26_05015</name>
</gene>
<accession>A0A7J2U2J5</accession>
<comment type="caution">
    <text evidence="3">The sequence shown here is derived from an EMBL/GenBank/DDBJ whole genome shotgun (WGS) entry which is preliminary data.</text>
</comment>
<proteinExistence type="inferred from homology"/>
<comment type="similarity">
    <text evidence="1">Belongs to the peptidase U62 family.</text>
</comment>
<evidence type="ECO:0000313" key="3">
    <source>
        <dbReference type="EMBL" id="HEM66916.1"/>
    </source>
</evidence>
<evidence type="ECO:0000256" key="1">
    <source>
        <dbReference type="ARBA" id="ARBA00005836"/>
    </source>
</evidence>
<dbReference type="GO" id="GO:0005829">
    <property type="term" value="C:cytosol"/>
    <property type="evidence" value="ECO:0007669"/>
    <property type="project" value="TreeGrafter"/>
</dbReference>
<protein>
    <submittedName>
        <fullName evidence="3">TldD/PmbA family protein</fullName>
    </submittedName>
</protein>
<dbReference type="PANTHER" id="PTHR30624">
    <property type="entry name" value="UNCHARACTERIZED PROTEIN TLDD AND PMBA"/>
    <property type="match status" value="1"/>
</dbReference>
<dbReference type="InterPro" id="IPR036059">
    <property type="entry name" value="TldD/PmbA_sf"/>
</dbReference>
<dbReference type="GO" id="GO:0008237">
    <property type="term" value="F:metallopeptidase activity"/>
    <property type="evidence" value="ECO:0007669"/>
    <property type="project" value="InterPro"/>
</dbReference>
<sequence>MTLYRDRIVYSERAVQVAYRDGSVEVNNLLASVSGVRVNRDGCWYIASKQGMEVNFDELEKKVLSIAEAGSCGDFAEAELFKGVVDIGRELPREEEVVSLLKDVCQEVKVSYGVKCEALVVLRDVTKALTRENGEEAMERKKLAELEIGLLGTTPYGHQLFSSAYLAMVSWSEHHVLKAIDAIFRETSSKLGKGIAVKSLKPYEVGKATLILDGIASGALIHELSHLLNPLYQGSSRLLGQKLFHESFELYDDPLVPEAPSMRFFDDEGVATKKRTLVEEGVVRDLLHTRTTSKEFSSEPGSAYGLFTKPVPFHATLVLRTGDWGDKEILEETRNGFLIEGVAIAMLEEGYIRMVPQYSFAVENGEIREAVRVREVKIPFAAMKAISAISKNQKIRVSVEKNWIVTEVAPRIRIEGYVS</sequence>
<organism evidence="3">
    <name type="scientific">Ignisphaera aggregans</name>
    <dbReference type="NCBI Taxonomy" id="334771"/>
    <lineage>
        <taxon>Archaea</taxon>
        <taxon>Thermoproteota</taxon>
        <taxon>Thermoprotei</taxon>
        <taxon>Desulfurococcales</taxon>
        <taxon>Desulfurococcaceae</taxon>
        <taxon>Ignisphaera</taxon>
    </lineage>
</organism>
<reference evidence="3" key="1">
    <citation type="journal article" date="2020" name="mSystems">
        <title>Genome- and Community-Level Interaction Insights into Carbon Utilization and Element Cycling Functions of Hydrothermarchaeota in Hydrothermal Sediment.</title>
        <authorList>
            <person name="Zhou Z."/>
            <person name="Liu Y."/>
            <person name="Xu W."/>
            <person name="Pan J."/>
            <person name="Luo Z.H."/>
            <person name="Li M."/>
        </authorList>
    </citation>
    <scope>NUCLEOTIDE SEQUENCE [LARGE SCALE GENOMIC DNA]</scope>
    <source>
        <strain evidence="3">SpSt-125</strain>
    </source>
</reference>
<dbReference type="PANTHER" id="PTHR30624:SF0">
    <property type="entry name" value="METALLOPROTEASE SLR0863"/>
    <property type="match status" value="1"/>
</dbReference>
<dbReference type="InterPro" id="IPR045569">
    <property type="entry name" value="Metalloprtase-TldD/E_C"/>
</dbReference>
<dbReference type="AlphaFoldDB" id="A0A7J2U2J5"/>
<name>A0A7J2U2J5_9CREN</name>